<dbReference type="PANTHER" id="PTHR38009:SF1">
    <property type="entry name" value="CONSERVED HYPOTHETICAL PHAGE TAIL PROTEIN"/>
    <property type="match status" value="1"/>
</dbReference>
<dbReference type="InterPro" id="IPR010667">
    <property type="entry name" value="Phage_T4_Gp19"/>
</dbReference>
<evidence type="ECO:0000313" key="2">
    <source>
        <dbReference type="Proteomes" id="UP000318428"/>
    </source>
</evidence>
<comment type="caution">
    <text evidence="1">The sequence shown here is derived from an EMBL/GenBank/DDBJ whole genome shotgun (WGS) entry which is preliminary data.</text>
</comment>
<gene>
    <name evidence="1" type="ORF">FJD38_00150</name>
</gene>
<dbReference type="Pfam" id="PF06841">
    <property type="entry name" value="Phage_T4_gp19"/>
    <property type="match status" value="1"/>
</dbReference>
<evidence type="ECO:0000313" key="1">
    <source>
        <dbReference type="EMBL" id="TWR92068.1"/>
    </source>
</evidence>
<dbReference type="PANTHER" id="PTHR38009">
    <property type="entry name" value="CONSERVED HYPOTHETICAL PHAGE TAIL PROTEIN"/>
    <property type="match status" value="1"/>
</dbReference>
<reference evidence="1 2" key="1">
    <citation type="submission" date="2019-06" db="EMBL/GenBank/DDBJ databases">
        <title>Pseudomonas bimorpha sp. nov. isolated from bovine raw milk and skim milk concentrate.</title>
        <authorList>
            <person name="Hofmann K."/>
            <person name="Huptas C."/>
            <person name="Doll E."/>
            <person name="Scherer S."/>
            <person name="Wenning M."/>
        </authorList>
    </citation>
    <scope>NUCLEOTIDE SEQUENCE [LARGE SCALE GENOMIC DNA]</scope>
    <source>
        <strain evidence="1 2">DSM 108989</strain>
    </source>
</reference>
<dbReference type="NCBIfam" id="TIGR02241">
    <property type="entry name" value="conserved hypothetical phage tail region protein"/>
    <property type="match status" value="1"/>
</dbReference>
<dbReference type="Proteomes" id="UP000318428">
    <property type="component" value="Unassembled WGS sequence"/>
</dbReference>
<keyword evidence="2" id="KW-1185">Reference proteome</keyword>
<sequence length="149" mass="16563">MATTALEISEMCPIPTYRFVVTVGDVAMAFSEVSGLSQTVQTIDYRDGTGHWCLMPGQRQPVNITLRRGMAKRRKELSDWFNSISFNTVDKKDILISLTDETGTELLITWNVSNAFITALNGPSLSASGNEVAMEEVTLMADRLKIEFH</sequence>
<dbReference type="RefSeq" id="WP_122782829.1">
    <property type="nucleotide sequence ID" value="NZ_VFIO01000001.1"/>
</dbReference>
<proteinExistence type="predicted"/>
<organism evidence="1 2">
    <name type="scientific">Pseudomonas saxonica</name>
    <dbReference type="NCBI Taxonomy" id="2600598"/>
    <lineage>
        <taxon>Bacteria</taxon>
        <taxon>Pseudomonadati</taxon>
        <taxon>Pseudomonadota</taxon>
        <taxon>Gammaproteobacteria</taxon>
        <taxon>Pseudomonadales</taxon>
        <taxon>Pseudomonadaceae</taxon>
        <taxon>Pseudomonas</taxon>
    </lineage>
</organism>
<name>A0ABY3GLK9_9PSED</name>
<protein>
    <submittedName>
        <fullName evidence="1">Phage tail protein</fullName>
    </submittedName>
</protein>
<dbReference type="InterPro" id="IPR011747">
    <property type="entry name" value="CHP02241"/>
</dbReference>
<accession>A0ABY3GLK9</accession>
<dbReference type="EMBL" id="VFIO01000001">
    <property type="protein sequence ID" value="TWR92068.1"/>
    <property type="molecule type" value="Genomic_DNA"/>
</dbReference>